<keyword evidence="3" id="KW-1185">Reference proteome</keyword>
<dbReference type="EMBL" id="BAAFGK010000004">
    <property type="protein sequence ID" value="GAB0057949.1"/>
    <property type="molecule type" value="Genomic_DNA"/>
</dbReference>
<sequence>MNSTLSIHDLPEQPAAHVAALGVELLADLLEQAEAHMDRAKAIKASLDEAIAHRYGDHAALVRNQNNKPTGIVRFDDGPFVVITDLPKKPEWDQEKLAELVGKIRESGEDPADYVEIAYRVPESRYTAWPTFIKKFFEAARTLKVGKATFKLERSTGRGGR</sequence>
<reference evidence="2 3" key="1">
    <citation type="submission" date="2024-05" db="EMBL/GenBank/DDBJ databases">
        <authorList>
            <consortium name="Candidatus Magnetaquicoccaceae bacterium FCR-1 genome sequencing consortium"/>
            <person name="Shimoshige H."/>
            <person name="Shimamura S."/>
            <person name="Taoka A."/>
            <person name="Kobayashi H."/>
            <person name="Maekawa T."/>
        </authorList>
    </citation>
    <scope>NUCLEOTIDE SEQUENCE [LARGE SCALE GENOMIC DNA]</scope>
    <source>
        <strain evidence="2 3">FCR-1</strain>
    </source>
</reference>
<name>A0ABQ0CAN1_9PROT</name>
<protein>
    <submittedName>
        <fullName evidence="2">Uncharacterized protein</fullName>
    </submittedName>
</protein>
<evidence type="ECO:0000313" key="2">
    <source>
        <dbReference type="EMBL" id="GAB0057949.1"/>
    </source>
</evidence>
<dbReference type="Proteomes" id="UP001628193">
    <property type="component" value="Unassembled WGS sequence"/>
</dbReference>
<evidence type="ECO:0000313" key="3">
    <source>
        <dbReference type="Proteomes" id="UP001628193"/>
    </source>
</evidence>
<organism evidence="2 3">
    <name type="scientific">Candidatus Magnetaquiglobus chichijimensis</name>
    <dbReference type="NCBI Taxonomy" id="3141448"/>
    <lineage>
        <taxon>Bacteria</taxon>
        <taxon>Pseudomonadati</taxon>
        <taxon>Pseudomonadota</taxon>
        <taxon>Magnetococcia</taxon>
        <taxon>Magnetococcales</taxon>
        <taxon>Candidatus Magnetaquicoccaceae</taxon>
        <taxon>Candidatus Magnetaquiglobus</taxon>
    </lineage>
</organism>
<keyword evidence="1" id="KW-0175">Coiled coil</keyword>
<reference evidence="2 3" key="2">
    <citation type="submission" date="2024-09" db="EMBL/GenBank/DDBJ databases">
        <title>Draft genome sequence of Candidatus Magnetaquicoccaceae bacterium FCR-1.</title>
        <authorList>
            <person name="Shimoshige H."/>
            <person name="Shimamura S."/>
            <person name="Taoka A."/>
            <person name="Kobayashi H."/>
            <person name="Maekawa T."/>
        </authorList>
    </citation>
    <scope>NUCLEOTIDE SEQUENCE [LARGE SCALE GENOMIC DNA]</scope>
    <source>
        <strain evidence="2 3">FCR-1</strain>
    </source>
</reference>
<comment type="caution">
    <text evidence="2">The sequence shown here is derived from an EMBL/GenBank/DDBJ whole genome shotgun (WGS) entry which is preliminary data.</text>
</comment>
<feature type="coiled-coil region" evidence="1">
    <location>
        <begin position="23"/>
        <end position="50"/>
    </location>
</feature>
<gene>
    <name evidence="2" type="ORF">SIID45300_02283</name>
</gene>
<evidence type="ECO:0000256" key="1">
    <source>
        <dbReference type="SAM" id="Coils"/>
    </source>
</evidence>
<proteinExistence type="predicted"/>
<dbReference type="RefSeq" id="WP_420905632.1">
    <property type="nucleotide sequence ID" value="NZ_BAAFGK010000004.1"/>
</dbReference>
<accession>A0ABQ0CAN1</accession>